<dbReference type="InterPro" id="IPR048993">
    <property type="entry name" value="SSRP1-like_PH1"/>
</dbReference>
<dbReference type="SMART" id="SM01287">
    <property type="entry name" value="Rtt106"/>
    <property type="match status" value="1"/>
</dbReference>
<name>A0A0V1B6J7_TRISP</name>
<feature type="compositionally biased region" description="Basic residues" evidence="11">
    <location>
        <begin position="605"/>
        <end position="625"/>
    </location>
</feature>
<comment type="similarity">
    <text evidence="1 10">Belongs to the SSRP1 family.</text>
</comment>
<feature type="compositionally biased region" description="Acidic residues" evidence="11">
    <location>
        <begin position="569"/>
        <end position="601"/>
    </location>
</feature>
<evidence type="ECO:0000256" key="11">
    <source>
        <dbReference type="SAM" id="MobiDB-lite"/>
    </source>
</evidence>
<feature type="region of interest" description="Disordered" evidence="11">
    <location>
        <begin position="706"/>
        <end position="746"/>
    </location>
</feature>
<feature type="compositionally biased region" description="Basic and acidic residues" evidence="11">
    <location>
        <begin position="482"/>
        <end position="500"/>
    </location>
</feature>
<dbReference type="GO" id="GO:0031491">
    <property type="term" value="F:nucleosome binding"/>
    <property type="evidence" value="ECO:0007669"/>
    <property type="project" value="TreeGrafter"/>
</dbReference>
<feature type="compositionally biased region" description="Acidic residues" evidence="11">
    <location>
        <begin position="731"/>
        <end position="742"/>
    </location>
</feature>
<dbReference type="GO" id="GO:0035101">
    <property type="term" value="C:FACT complex"/>
    <property type="evidence" value="ECO:0007669"/>
    <property type="project" value="TreeGrafter"/>
</dbReference>
<feature type="compositionally biased region" description="Acidic residues" evidence="11">
    <location>
        <begin position="501"/>
        <end position="513"/>
    </location>
</feature>
<keyword evidence="8 9" id="KW-0539">Nucleus</keyword>
<dbReference type="FunFam" id="2.30.29.30:FF:000098">
    <property type="entry name" value="Fact complex subunit ssrp1"/>
    <property type="match status" value="1"/>
</dbReference>
<evidence type="ECO:0000256" key="1">
    <source>
        <dbReference type="ARBA" id="ARBA00010060"/>
    </source>
</evidence>
<keyword evidence="7 10" id="KW-0234">DNA repair</keyword>
<dbReference type="Proteomes" id="UP000054776">
    <property type="component" value="Unassembled WGS sequence"/>
</dbReference>
<evidence type="ECO:0000259" key="12">
    <source>
        <dbReference type="PROSITE" id="PS50118"/>
    </source>
</evidence>
<feature type="compositionally biased region" description="Polar residues" evidence="11">
    <location>
        <begin position="709"/>
        <end position="719"/>
    </location>
</feature>
<evidence type="ECO:0000313" key="13">
    <source>
        <dbReference type="EMBL" id="KRY32099.1"/>
    </source>
</evidence>
<keyword evidence="4 10" id="KW-0227">DNA damage</keyword>
<evidence type="ECO:0000256" key="2">
    <source>
        <dbReference type="ARBA" id="ARBA00022454"/>
    </source>
</evidence>
<comment type="function">
    <text evidence="10">Component of the FACT complex, a general chromatin factor that acts to reorganize nucleosomes. The FACT complex is involved in multiple processes that require DNA as a template such as mRNA elongation, DNA replication and DNA repair. During transcription elongation the FACT complex acts as a histone chaperone that both destabilizes and restores nucleosomal structure. It facilitates the passage of RNA polymerase II and transcription by promoting the dissociation of one histone H2A-H2B dimer from the nucleosome, then subsequently promotes the reestablishment of the nucleosome following the passage of RNA polymerase II.</text>
</comment>
<dbReference type="AlphaFoldDB" id="A0A0V1B6J7"/>
<dbReference type="Gene3D" id="1.10.30.10">
    <property type="entry name" value="High mobility group box domain"/>
    <property type="match status" value="1"/>
</dbReference>
<dbReference type="Pfam" id="PF08512">
    <property type="entry name" value="Rttp106-like_middle"/>
    <property type="match status" value="1"/>
</dbReference>
<dbReference type="CDD" id="cd13231">
    <property type="entry name" value="PH2_SSRP1-like"/>
    <property type="match status" value="1"/>
</dbReference>
<sequence length="760" mass="86058">MCNIDKIEIPSCKFLRDFGCITMNDFQLEFNDVCMENLGFLNPGKIKLSNQSITFKNTKTGKVEHISASDIDHCHWVRLADSPALKCLLKSGPMYRFGGFKDSVSHVQLLLLSKDFDRLSAYLKKNWNMELKNIEPCITGTNQATANFIGSVLEFENDGQLLFDIPLANVNNCSSAKNEVIMEFNQNDECAVSLMEMRLYISGDPNTEEDPAEEFKRKIAEKAGFLKESGKELAVLEQVLCATPRGRYDIKIYPTMLALHGKTFDYKIPISSILRLFLLPHQDGRRMFFVIGLDPPVKQGQTRYHFLIMDILKDDEVDLELGLPEDVLKEKYNGELPRQLSGPLFEIISRIMKCLVRKQITVPGNFVGHTGTPAVGCAYKSAGGFLYPLQHGFLYVHKPPVYVRLEEISCINFARSHVTTKSFDFEIQTKQGNIFTFTSIMKEEYGKLYDFVVSKGINITNTGKRLETTENLFKGSSDEEGERDHYAEQLKSEAREKEENNENDSDESEDSDYDPEKGEVRKNSSESSSSSSDSEASGGSEDESSDQEEKNKQKTKNVSKKAKSSSSAESDEEKDDDDSDDDNNDDDDDDQEEEEEEEYDDEKPKPKKAHNKKAVQPPKPKKQKKVKEGPKRNKSAYMFYLMENRSKFKKPGMSFADVSKAAAEQWKKLKDKSVSIEKHKWENLAAVDRRRYLDELKEFKKKGGGNIVATKSSKSSTPVKASKIKSREIIEDSDSSSDENMDTTEINSAFLESCNADLEI</sequence>
<dbReference type="InterPro" id="IPR024954">
    <property type="entry name" value="SSRP1_DD"/>
</dbReference>
<dbReference type="GO" id="GO:1902275">
    <property type="term" value="P:regulation of chromatin organization"/>
    <property type="evidence" value="ECO:0007669"/>
    <property type="project" value="TreeGrafter"/>
</dbReference>
<feature type="DNA-binding region" description="HMG box" evidence="9">
    <location>
        <begin position="630"/>
        <end position="700"/>
    </location>
</feature>
<dbReference type="InterPro" id="IPR009071">
    <property type="entry name" value="HMG_box_dom"/>
</dbReference>
<evidence type="ECO:0000256" key="8">
    <source>
        <dbReference type="ARBA" id="ARBA00023242"/>
    </source>
</evidence>
<keyword evidence="6 10" id="KW-0804">Transcription</keyword>
<feature type="compositionally biased region" description="Basic residues" evidence="11">
    <location>
        <begin position="553"/>
        <end position="563"/>
    </location>
</feature>
<evidence type="ECO:0000256" key="3">
    <source>
        <dbReference type="ARBA" id="ARBA00022705"/>
    </source>
</evidence>
<accession>A0A0V1B6J7</accession>
<comment type="caution">
    <text evidence="13">The sequence shown here is derived from an EMBL/GenBank/DDBJ whole genome shotgun (WGS) entry which is preliminary data.</text>
</comment>
<dbReference type="InterPro" id="IPR000969">
    <property type="entry name" value="SSRP1/POB3"/>
</dbReference>
<dbReference type="InterPro" id="IPR038167">
    <property type="entry name" value="SSRP1_sf"/>
</dbReference>
<dbReference type="GO" id="GO:0003677">
    <property type="term" value="F:DNA binding"/>
    <property type="evidence" value="ECO:0007669"/>
    <property type="project" value="UniProtKB-UniRule"/>
</dbReference>
<evidence type="ECO:0000256" key="10">
    <source>
        <dbReference type="RuleBase" id="RU364013"/>
    </source>
</evidence>
<dbReference type="Pfam" id="PF17292">
    <property type="entry name" value="POB3_N"/>
    <property type="match status" value="1"/>
</dbReference>
<dbReference type="SUPFAM" id="SSF50729">
    <property type="entry name" value="PH domain-like"/>
    <property type="match status" value="1"/>
</dbReference>
<dbReference type="PANTHER" id="PTHR45849">
    <property type="entry name" value="FACT COMPLEX SUBUNIT SSRP1"/>
    <property type="match status" value="1"/>
</dbReference>
<keyword evidence="9" id="KW-0238">DNA-binding</keyword>
<evidence type="ECO:0000256" key="6">
    <source>
        <dbReference type="ARBA" id="ARBA00023163"/>
    </source>
</evidence>
<protein>
    <recommendedName>
        <fullName evidence="10">FACT complex subunit SSRP1</fullName>
    </recommendedName>
</protein>
<dbReference type="PROSITE" id="PS50118">
    <property type="entry name" value="HMG_BOX_2"/>
    <property type="match status" value="1"/>
</dbReference>
<evidence type="ECO:0000256" key="5">
    <source>
        <dbReference type="ARBA" id="ARBA00023015"/>
    </source>
</evidence>
<feature type="domain" description="HMG box" evidence="12">
    <location>
        <begin position="630"/>
        <end position="700"/>
    </location>
</feature>
<dbReference type="InterPro" id="IPR035417">
    <property type="entry name" value="SSRP1/POB3_N"/>
</dbReference>
<dbReference type="InterPro" id="IPR011993">
    <property type="entry name" value="PH-like_dom_sf"/>
</dbReference>
<feature type="compositionally biased region" description="Low complexity" evidence="11">
    <location>
        <begin position="525"/>
        <end position="539"/>
    </location>
</feature>
<organism evidence="13 14">
    <name type="scientific">Trichinella spiralis</name>
    <name type="common">Trichina worm</name>
    <dbReference type="NCBI Taxonomy" id="6334"/>
    <lineage>
        <taxon>Eukaryota</taxon>
        <taxon>Metazoa</taxon>
        <taxon>Ecdysozoa</taxon>
        <taxon>Nematoda</taxon>
        <taxon>Enoplea</taxon>
        <taxon>Dorylaimia</taxon>
        <taxon>Trichinellida</taxon>
        <taxon>Trichinellidae</taxon>
        <taxon>Trichinella</taxon>
    </lineage>
</organism>
<evidence type="ECO:0000313" key="14">
    <source>
        <dbReference type="Proteomes" id="UP000054776"/>
    </source>
</evidence>
<dbReference type="FunFam" id="2.30.29.150:FF:000001">
    <property type="entry name" value="Fact complex subunit ssrp1"/>
    <property type="match status" value="1"/>
</dbReference>
<dbReference type="GO" id="GO:0042393">
    <property type="term" value="F:histone binding"/>
    <property type="evidence" value="ECO:0007669"/>
    <property type="project" value="TreeGrafter"/>
</dbReference>
<keyword evidence="14" id="KW-1185">Reference proteome</keyword>
<dbReference type="STRING" id="6334.A0A0V1B6J7"/>
<dbReference type="CDD" id="cd13230">
    <property type="entry name" value="PH1_SSRP1-like"/>
    <property type="match status" value="1"/>
</dbReference>
<dbReference type="SUPFAM" id="SSF47095">
    <property type="entry name" value="HMG-box"/>
    <property type="match status" value="1"/>
</dbReference>
<dbReference type="OrthoDB" id="498543at2759"/>
<dbReference type="EMBL" id="JYDH01000105">
    <property type="protein sequence ID" value="KRY32099.1"/>
    <property type="molecule type" value="Genomic_DNA"/>
</dbReference>
<dbReference type="Pfam" id="PF00505">
    <property type="entry name" value="HMG_box"/>
    <property type="match status" value="1"/>
</dbReference>
<dbReference type="InterPro" id="IPR013719">
    <property type="entry name" value="RTT106/SPT16-like_middle_dom"/>
</dbReference>
<dbReference type="PANTHER" id="PTHR45849:SF1">
    <property type="entry name" value="FACT COMPLEX SUBUNIT SSRP1"/>
    <property type="match status" value="1"/>
</dbReference>
<dbReference type="Gene3D" id="2.30.29.220">
    <property type="entry name" value="Structure-specific recognition protein (SSRP1)"/>
    <property type="match status" value="1"/>
</dbReference>
<dbReference type="Gene3D" id="2.30.29.30">
    <property type="entry name" value="Pleckstrin-homology domain (PH domain)/Phosphotyrosine-binding domain (PTB)"/>
    <property type="match status" value="2"/>
</dbReference>
<dbReference type="PRINTS" id="PR00887">
    <property type="entry name" value="SSRCOGNITION"/>
</dbReference>
<dbReference type="eggNOG" id="KOG0526">
    <property type="taxonomic scope" value="Eukaryota"/>
</dbReference>
<keyword evidence="3 10" id="KW-0235">DNA replication</keyword>
<feature type="compositionally biased region" description="Basic and acidic residues" evidence="11">
    <location>
        <begin position="514"/>
        <end position="524"/>
    </location>
</feature>
<dbReference type="Pfam" id="PF21103">
    <property type="entry name" value="PH1_SSRP1-like"/>
    <property type="match status" value="1"/>
</dbReference>
<reference evidence="13 14" key="1">
    <citation type="submission" date="2015-01" db="EMBL/GenBank/DDBJ databases">
        <title>Evolution of Trichinella species and genotypes.</title>
        <authorList>
            <person name="Korhonen P.K."/>
            <person name="Edoardo P."/>
            <person name="Giuseppe L.R."/>
            <person name="Gasser R.B."/>
        </authorList>
    </citation>
    <scope>NUCLEOTIDE SEQUENCE [LARGE SCALE GENOMIC DNA]</scope>
    <source>
        <strain evidence="13">ISS3</strain>
    </source>
</reference>
<dbReference type="GO" id="GO:0006281">
    <property type="term" value="P:DNA repair"/>
    <property type="evidence" value="ECO:0007669"/>
    <property type="project" value="UniProtKB-KW"/>
</dbReference>
<dbReference type="Pfam" id="PF03531">
    <property type="entry name" value="SSrecog"/>
    <property type="match status" value="1"/>
</dbReference>
<dbReference type="Gene3D" id="2.30.29.150">
    <property type="match status" value="1"/>
</dbReference>
<gene>
    <name evidence="13" type="primary">Ssrp1</name>
    <name evidence="13" type="ORF">T01_12096</name>
</gene>
<dbReference type="FunFam" id="2.30.29.30:FF:000119">
    <property type="entry name" value="FACT complex subunit SSRP1"/>
    <property type="match status" value="1"/>
</dbReference>
<dbReference type="SMART" id="SM00398">
    <property type="entry name" value="HMG"/>
    <property type="match status" value="1"/>
</dbReference>
<dbReference type="CDD" id="cd21994">
    <property type="entry name" value="HMG-box_SSRP1-like"/>
    <property type="match status" value="1"/>
</dbReference>
<feature type="region of interest" description="Disordered" evidence="11">
    <location>
        <begin position="470"/>
        <end position="635"/>
    </location>
</feature>
<dbReference type="InParanoid" id="A0A0V1B6J7"/>
<evidence type="ECO:0000256" key="4">
    <source>
        <dbReference type="ARBA" id="ARBA00022763"/>
    </source>
</evidence>
<keyword evidence="2 10" id="KW-0158">Chromosome</keyword>
<dbReference type="GO" id="GO:0006260">
    <property type="term" value="P:DNA replication"/>
    <property type="evidence" value="ECO:0007669"/>
    <property type="project" value="UniProtKB-KW"/>
</dbReference>
<proteinExistence type="inferred from homology"/>
<evidence type="ECO:0000256" key="7">
    <source>
        <dbReference type="ARBA" id="ARBA00023204"/>
    </source>
</evidence>
<dbReference type="InterPro" id="IPR036910">
    <property type="entry name" value="HMG_box_dom_sf"/>
</dbReference>
<keyword evidence="5 10" id="KW-0805">Transcription regulation</keyword>
<dbReference type="FunCoup" id="A0A0V1B6J7">
    <property type="interactions" value="1888"/>
</dbReference>
<evidence type="ECO:0000256" key="9">
    <source>
        <dbReference type="PROSITE-ProRule" id="PRU00267"/>
    </source>
</evidence>
<comment type="subcellular location">
    <subcellularLocation>
        <location evidence="10">Nucleus</location>
    </subcellularLocation>
    <subcellularLocation>
        <location evidence="10">Chromosome</location>
    </subcellularLocation>
</comment>
<dbReference type="InterPro" id="IPR050454">
    <property type="entry name" value="RTT106/SSRP1_HistChap/FACT"/>
</dbReference>